<keyword evidence="3" id="KW-1185">Reference proteome</keyword>
<organism evidence="2 3">
    <name type="scientific">Mycena alexandri</name>
    <dbReference type="NCBI Taxonomy" id="1745969"/>
    <lineage>
        <taxon>Eukaryota</taxon>
        <taxon>Fungi</taxon>
        <taxon>Dikarya</taxon>
        <taxon>Basidiomycota</taxon>
        <taxon>Agaricomycotina</taxon>
        <taxon>Agaricomycetes</taxon>
        <taxon>Agaricomycetidae</taxon>
        <taxon>Agaricales</taxon>
        <taxon>Marasmiineae</taxon>
        <taxon>Mycenaceae</taxon>
        <taxon>Mycena</taxon>
    </lineage>
</organism>
<comment type="caution">
    <text evidence="2">The sequence shown here is derived from an EMBL/GenBank/DDBJ whole genome shotgun (WGS) entry which is preliminary data.</text>
</comment>
<dbReference type="InterPro" id="IPR011011">
    <property type="entry name" value="Znf_FYVE_PHD"/>
</dbReference>
<feature type="region of interest" description="Disordered" evidence="1">
    <location>
        <begin position="993"/>
        <end position="1044"/>
    </location>
</feature>
<dbReference type="SUPFAM" id="SSF57903">
    <property type="entry name" value="FYVE/PHD zinc finger"/>
    <property type="match status" value="1"/>
</dbReference>
<sequence length="1479" mass="165559">MSIAIEGVYFDRRCSRSSSTIDRKKAEAVDLAVQWSLVFCGIWPTRAFSILPHLLRCLCPQHLGLGPRPTHLIGNVTGYIQNGGSQSHFIPPAGTQNAWSPAPTPAPIPAIVEPLYTRNNQGHFIPCDPTPRANPQQAPINFPSSAAPLASQISPNNQPLENSALNSACGGPDPARMEEEWNLWPDGEFEVDFTWAKFENAKQLQVHWSCRVTGGDRRGEDMAGHWEAVKSTLHKWSGGVHYSNLGSHQHARLTHILHVTPREQARFEEIVTSHPKTRIYGPGESVADISPVYLNTDRVRKERDKIKKGDGQGGDGFIAEFAAFAETHTDFVVFSQLGAVTVICMQTPFMASQLLKTELITSGPVNGLVSDAAHGWWLIRTPLLIITSVYCVSLCCWVPAIFSYSNGATAAHYECHFYALLESIAHQAELRKVEITDELFAGIADFSEAERAGFCAAFIRFWTLRPNNTRTSAQLAADFEKIYRGCTQHFRTGVTRIKKISGVIPPGEADAFEFRVLALLSAADSEQFQARADAVIRDFPKTESWLGCERKMDPEIWDSIPDSTNAEEALHWKLYCAAGRNHGLMEGLHSLFAVAEYYQRLYSGTIVGVPIRHGQAEPWKVIAQHIGRTKPGRAPNAANSRRKLKNDGRPPDTSAELLGKLKSGSASDVSNALSLQRDSLRDHIKACRLIRSTNSFESIIAWLPGVLKFKRDGSSRLAESYFHSKAVSFRTCAGTKDGIAKHVQISGKTSTRYVHTLYASKCKTYKQSVKQWLRDTILVNKTPALMPQCWRVHDGVECCPGTADLVSFTIELPIVLILEVQEEKDNDWDFPGSLKIPGNNIADPAVTYDLVGRGLYSRSKSHYVTRYCYAEQSAVFTYDGKKNGGSSVREHGGKAALKTHLCGLKIDTPPTFTTSIVIYHMRGGLEAQQNFAASQRLAAERIHRFGFLNNPLPTICLQQPGFDRVKDEDRFWLKNPYEARTIDYIFNAEDAGPEDHVSVPAGSPDIDKADSSSGEENDSTSHDDEDEPGDENASLKSNNSSNSTTPCPIHCYGCGQISDGDDDPEQVQCLSCSFWSHFKCQPNADEVEWNDPEVIFTCQGCRPRPPELFLPGEIVMLPDPFVKSDWRSEDVLWYPARFIKHHPHTREPKNEFEFCYMDCVDWVKLTEDYIFRPSRHCKHDWASCQEMLNFAPMQIGKIRTPACYSKPVENHPLIKIFDAAVGPLANLLVSFPDDHPVVEPYNEFFTELAMGPEDNERIRAWTPSWNGKDKELIALRKRPLEKLLDFSVASVPDPEWRRRVMTVGRVLLLILAIQHELEEPLDLNGDMYEDLVQGAVIRGPRDYERAVLAMLLSTKPKCLSHKKYWDQPVFRAWVQDFKSQHTFPDPTYRPRTGVRIHQPDIAQPPILIDSLNSTEEVSAKRPRPDDDEDTPAPKRRGIARSLRQRGPKGPQKEIVVAVPVGRIVASGKGWVEIEADDDI</sequence>
<evidence type="ECO:0000256" key="1">
    <source>
        <dbReference type="SAM" id="MobiDB-lite"/>
    </source>
</evidence>
<dbReference type="EMBL" id="JARJCM010000159">
    <property type="protein sequence ID" value="KAJ7025087.1"/>
    <property type="molecule type" value="Genomic_DNA"/>
</dbReference>
<feature type="region of interest" description="Disordered" evidence="1">
    <location>
        <begin position="628"/>
        <end position="654"/>
    </location>
</feature>
<reference evidence="2" key="1">
    <citation type="submission" date="2023-03" db="EMBL/GenBank/DDBJ databases">
        <title>Massive genome expansion in bonnet fungi (Mycena s.s.) driven by repeated elements and novel gene families across ecological guilds.</title>
        <authorList>
            <consortium name="Lawrence Berkeley National Laboratory"/>
            <person name="Harder C.B."/>
            <person name="Miyauchi S."/>
            <person name="Viragh M."/>
            <person name="Kuo A."/>
            <person name="Thoen E."/>
            <person name="Andreopoulos B."/>
            <person name="Lu D."/>
            <person name="Skrede I."/>
            <person name="Drula E."/>
            <person name="Henrissat B."/>
            <person name="Morin E."/>
            <person name="Kohler A."/>
            <person name="Barry K."/>
            <person name="LaButti K."/>
            <person name="Morin E."/>
            <person name="Salamov A."/>
            <person name="Lipzen A."/>
            <person name="Mereny Z."/>
            <person name="Hegedus B."/>
            <person name="Baldrian P."/>
            <person name="Stursova M."/>
            <person name="Weitz H."/>
            <person name="Taylor A."/>
            <person name="Grigoriev I.V."/>
            <person name="Nagy L.G."/>
            <person name="Martin F."/>
            <person name="Kauserud H."/>
        </authorList>
    </citation>
    <scope>NUCLEOTIDE SEQUENCE</scope>
    <source>
        <strain evidence="2">CBHHK200</strain>
    </source>
</reference>
<evidence type="ECO:0000313" key="3">
    <source>
        <dbReference type="Proteomes" id="UP001218188"/>
    </source>
</evidence>
<name>A0AAD6WTT4_9AGAR</name>
<accession>A0AAD6WTT4</accession>
<proteinExistence type="predicted"/>
<evidence type="ECO:0008006" key="4">
    <source>
        <dbReference type="Google" id="ProtNLM"/>
    </source>
</evidence>
<gene>
    <name evidence="2" type="ORF">C8F04DRAFT_1239353</name>
</gene>
<feature type="compositionally biased region" description="Acidic residues" evidence="1">
    <location>
        <begin position="1013"/>
        <end position="1030"/>
    </location>
</feature>
<feature type="region of interest" description="Disordered" evidence="1">
    <location>
        <begin position="1414"/>
        <end position="1454"/>
    </location>
</feature>
<evidence type="ECO:0000313" key="2">
    <source>
        <dbReference type="EMBL" id="KAJ7025087.1"/>
    </source>
</evidence>
<feature type="compositionally biased region" description="Basic residues" evidence="1">
    <location>
        <begin position="1433"/>
        <end position="1446"/>
    </location>
</feature>
<protein>
    <recommendedName>
        <fullName evidence="4">Zinc finger PHD-type domain-containing protein</fullName>
    </recommendedName>
</protein>
<dbReference type="Proteomes" id="UP001218188">
    <property type="component" value="Unassembled WGS sequence"/>
</dbReference>